<gene>
    <name evidence="7" type="ORF">RED65_12259</name>
</gene>
<dbReference type="PROSITE" id="PS50011">
    <property type="entry name" value="PROTEIN_KINASE_DOM"/>
    <property type="match status" value="1"/>
</dbReference>
<evidence type="ECO:0000313" key="8">
    <source>
        <dbReference type="Proteomes" id="UP000004263"/>
    </source>
</evidence>
<keyword evidence="4" id="KW-0067">ATP-binding</keyword>
<dbReference type="Gene3D" id="3.60.40.10">
    <property type="entry name" value="PPM-type phosphatase domain"/>
    <property type="match status" value="1"/>
</dbReference>
<dbReference type="Gene3D" id="3.30.200.20">
    <property type="entry name" value="Phosphorylase Kinase, domain 1"/>
    <property type="match status" value="1"/>
</dbReference>
<dbReference type="SUPFAM" id="SSF56112">
    <property type="entry name" value="Protein kinase-like (PK-like)"/>
    <property type="match status" value="1"/>
</dbReference>
<dbReference type="InterPro" id="IPR000719">
    <property type="entry name" value="Prot_kinase_dom"/>
</dbReference>
<evidence type="ECO:0000256" key="4">
    <source>
        <dbReference type="ARBA" id="ARBA00022840"/>
    </source>
</evidence>
<proteinExistence type="predicted"/>
<dbReference type="Gene3D" id="1.10.510.10">
    <property type="entry name" value="Transferase(Phosphotransferase) domain 1"/>
    <property type="match status" value="1"/>
</dbReference>
<keyword evidence="2" id="KW-0547">Nucleotide-binding</keyword>
<dbReference type="InterPro" id="IPR036457">
    <property type="entry name" value="PPM-type-like_dom_sf"/>
</dbReference>
<evidence type="ECO:0000256" key="2">
    <source>
        <dbReference type="ARBA" id="ARBA00022741"/>
    </source>
</evidence>
<accession>Q1N3N1</accession>
<dbReference type="InterPro" id="IPR001932">
    <property type="entry name" value="PPM-type_phosphatase-like_dom"/>
</dbReference>
<dbReference type="RefSeq" id="WP_007018733.1">
    <property type="nucleotide sequence ID" value="NZ_CH724118.1"/>
</dbReference>
<evidence type="ECO:0000256" key="1">
    <source>
        <dbReference type="ARBA" id="ARBA00022679"/>
    </source>
</evidence>
<dbReference type="OrthoDB" id="9801841at2"/>
<evidence type="ECO:0000313" key="7">
    <source>
        <dbReference type="EMBL" id="EAT12843.1"/>
    </source>
</evidence>
<protein>
    <submittedName>
        <fullName evidence="7">Protein kinase:Protein phosphatase 2C-like protein</fullName>
    </submittedName>
</protein>
<dbReference type="PANTHER" id="PTHR43289">
    <property type="entry name" value="MITOGEN-ACTIVATED PROTEIN KINASE KINASE KINASE 20-RELATED"/>
    <property type="match status" value="1"/>
</dbReference>
<dbReference type="InterPro" id="IPR011009">
    <property type="entry name" value="Kinase-like_dom_sf"/>
</dbReference>
<organism evidence="7 8">
    <name type="scientific">Bermanella marisrubri</name>
    <dbReference type="NCBI Taxonomy" id="207949"/>
    <lineage>
        <taxon>Bacteria</taxon>
        <taxon>Pseudomonadati</taxon>
        <taxon>Pseudomonadota</taxon>
        <taxon>Gammaproteobacteria</taxon>
        <taxon>Oceanospirillales</taxon>
        <taxon>Oceanospirillaceae</taxon>
        <taxon>Bermanella</taxon>
    </lineage>
</organism>
<comment type="caution">
    <text evidence="7">The sequence shown here is derived from an EMBL/GenBank/DDBJ whole genome shotgun (WGS) entry which is preliminary data.</text>
</comment>
<keyword evidence="3 7" id="KW-0418">Kinase</keyword>
<dbReference type="SMART" id="SM00331">
    <property type="entry name" value="PP2C_SIG"/>
    <property type="match status" value="1"/>
</dbReference>
<dbReference type="PROSITE" id="PS00109">
    <property type="entry name" value="PROTEIN_KINASE_TYR"/>
    <property type="match status" value="1"/>
</dbReference>
<dbReference type="CDD" id="cd00143">
    <property type="entry name" value="PP2Cc"/>
    <property type="match status" value="1"/>
</dbReference>
<dbReference type="HOGENOM" id="CLU_034273_0_0_6"/>
<dbReference type="InterPro" id="IPR020635">
    <property type="entry name" value="Tyr_kinase_cat_dom"/>
</dbReference>
<evidence type="ECO:0000256" key="3">
    <source>
        <dbReference type="ARBA" id="ARBA00022777"/>
    </source>
</evidence>
<dbReference type="EMBL" id="AAQH01000004">
    <property type="protein sequence ID" value="EAT12843.1"/>
    <property type="molecule type" value="Genomic_DNA"/>
</dbReference>
<dbReference type="GO" id="GO:0004713">
    <property type="term" value="F:protein tyrosine kinase activity"/>
    <property type="evidence" value="ECO:0007669"/>
    <property type="project" value="InterPro"/>
</dbReference>
<dbReference type="Pfam" id="PF13672">
    <property type="entry name" value="PP2C_2"/>
    <property type="match status" value="1"/>
</dbReference>
<dbReference type="GO" id="GO:0005524">
    <property type="term" value="F:ATP binding"/>
    <property type="evidence" value="ECO:0007669"/>
    <property type="project" value="UniProtKB-KW"/>
</dbReference>
<dbReference type="STRING" id="207949.RED65_12259"/>
<dbReference type="InterPro" id="IPR008266">
    <property type="entry name" value="Tyr_kinase_AS"/>
</dbReference>
<dbReference type="SMART" id="SM00219">
    <property type="entry name" value="TyrKc"/>
    <property type="match status" value="1"/>
</dbReference>
<feature type="domain" description="Protein kinase" evidence="5">
    <location>
        <begin position="264"/>
        <end position="526"/>
    </location>
</feature>
<dbReference type="AlphaFoldDB" id="Q1N3N1"/>
<dbReference type="CDD" id="cd14014">
    <property type="entry name" value="STKc_PknB_like"/>
    <property type="match status" value="1"/>
</dbReference>
<dbReference type="GO" id="GO:0004674">
    <property type="term" value="F:protein serine/threonine kinase activity"/>
    <property type="evidence" value="ECO:0007669"/>
    <property type="project" value="TreeGrafter"/>
</dbReference>
<dbReference type="SUPFAM" id="SSF81606">
    <property type="entry name" value="PP2C-like"/>
    <property type="match status" value="1"/>
</dbReference>
<dbReference type="PANTHER" id="PTHR43289:SF6">
    <property type="entry name" value="SERINE_THREONINE-PROTEIN KINASE NEKL-3"/>
    <property type="match status" value="1"/>
</dbReference>
<dbReference type="PROSITE" id="PS51746">
    <property type="entry name" value="PPM_2"/>
    <property type="match status" value="1"/>
</dbReference>
<dbReference type="Pfam" id="PF00069">
    <property type="entry name" value="Pkinase"/>
    <property type="match status" value="1"/>
</dbReference>
<dbReference type="SMART" id="SM00332">
    <property type="entry name" value="PP2Cc"/>
    <property type="match status" value="1"/>
</dbReference>
<evidence type="ECO:0000259" key="5">
    <source>
        <dbReference type="PROSITE" id="PS50011"/>
    </source>
</evidence>
<dbReference type="Proteomes" id="UP000004263">
    <property type="component" value="Unassembled WGS sequence"/>
</dbReference>
<keyword evidence="1" id="KW-0808">Transferase</keyword>
<name>Q1N3N1_9GAMM</name>
<evidence type="ECO:0000259" key="6">
    <source>
        <dbReference type="PROSITE" id="PS51746"/>
    </source>
</evidence>
<sequence length="564" mass="64792">MTMDIKAEFAQLSEKGEHAINQDAIGYCSPVGFLEKNKGHIAIVADGISTSPYSHIASQVLIRSLLEDYYSTPDIWTVKNSIFRVLSATNQWLYSQSRLQSNENRGYIASFACAIAKGHFLHVFHAGDCRVYRLRDDDISCLTEDHRYWPNPDTHLLSRAMGLHKHLELDYRCIELKENDIYLLSTDGIHDSIPTDTIRSCLTDHHHSLKQQANALLKSACIPKNHDDKSLVVFKIETINISHNQQQALPIPPLLEQHKQFDGHRILKKLYSSDRSHLYLVESNLQDAPYVLKAPAQSQSDEADFLDEFMHEEWVAKRLNHKNIVQCLHYPKKQYHYILSPYIDGQTLKQYMDDFGPLALYETRQITLQLASALQSIHRKEMVHRDVRPSNIMLDRSKHLTLIDLASCQVTSLQENAYPDTSIKGTLAYTAPEIFLYERATPASDIFSLGVIIYEMLTGKLPYGHRVNQISRARDLNKLSYTSVKIHDPRLPKWLDRILRKALHPKVQHRYQEVSELVYDLQHSRAETEDPISLADAHPVRFWQGLSALLAAGLLWTLYLLQQL</sequence>
<keyword evidence="8" id="KW-1185">Reference proteome</keyword>
<feature type="domain" description="PPM-type phosphatase" evidence="6">
    <location>
        <begin position="24"/>
        <end position="236"/>
    </location>
</feature>
<reference evidence="7 8" key="1">
    <citation type="submission" date="2006-03" db="EMBL/GenBank/DDBJ databases">
        <authorList>
            <person name="Pinhassi J."/>
            <person name="Pedros-Alio C."/>
            <person name="Ferriera S."/>
            <person name="Johnson J."/>
            <person name="Kravitz S."/>
            <person name="Halpern A."/>
            <person name="Remington K."/>
            <person name="Beeson K."/>
            <person name="Tran B."/>
            <person name="Rogers Y.-H."/>
            <person name="Friedman R."/>
            <person name="Venter J.C."/>
        </authorList>
    </citation>
    <scope>NUCLEOTIDE SEQUENCE [LARGE SCALE GENOMIC DNA]</scope>
    <source>
        <strain evidence="7 8">RED65</strain>
    </source>
</reference>